<comment type="caution">
    <text evidence="1">The sequence shown here is derived from an EMBL/GenBank/DDBJ whole genome shotgun (WGS) entry which is preliminary data.</text>
</comment>
<sequence length="131" mass="15356">MKVVEAKEVKVEKMPHKKEERQRGQLRWLFKRSFKGEGLEFSWRRFDEIFQEVSKMLLTERSNKVFSQNTVDAEADAKRLKAEASTTDEVIKAFRVKQAQSKLRVGLLTAKNEKMKKEIHLCKAEVNALMK</sequence>
<dbReference type="AlphaFoldDB" id="A0A8S0TIJ0"/>
<evidence type="ECO:0000313" key="2">
    <source>
        <dbReference type="Proteomes" id="UP000594638"/>
    </source>
</evidence>
<dbReference type="Gramene" id="OE9A038902T1">
    <property type="protein sequence ID" value="OE9A038902C1"/>
    <property type="gene ID" value="OE9A038902"/>
</dbReference>
<keyword evidence="2" id="KW-1185">Reference proteome</keyword>
<name>A0A8S0TIJ0_OLEEU</name>
<proteinExistence type="predicted"/>
<dbReference type="EMBL" id="CACTIH010007246">
    <property type="protein sequence ID" value="CAA3005464.1"/>
    <property type="molecule type" value="Genomic_DNA"/>
</dbReference>
<accession>A0A8S0TIJ0</accession>
<dbReference type="Proteomes" id="UP000594638">
    <property type="component" value="Unassembled WGS sequence"/>
</dbReference>
<protein>
    <submittedName>
        <fullName evidence="1">Uncharacterized protein</fullName>
    </submittedName>
</protein>
<gene>
    <name evidence="1" type="ORF">OLEA9_A038902</name>
</gene>
<evidence type="ECO:0000313" key="1">
    <source>
        <dbReference type="EMBL" id="CAA3005464.1"/>
    </source>
</evidence>
<reference evidence="1 2" key="1">
    <citation type="submission" date="2019-12" db="EMBL/GenBank/DDBJ databases">
        <authorList>
            <person name="Alioto T."/>
            <person name="Alioto T."/>
            <person name="Gomez Garrido J."/>
        </authorList>
    </citation>
    <scope>NUCLEOTIDE SEQUENCE [LARGE SCALE GENOMIC DNA]</scope>
</reference>
<organism evidence="1 2">
    <name type="scientific">Olea europaea subsp. europaea</name>
    <dbReference type="NCBI Taxonomy" id="158383"/>
    <lineage>
        <taxon>Eukaryota</taxon>
        <taxon>Viridiplantae</taxon>
        <taxon>Streptophyta</taxon>
        <taxon>Embryophyta</taxon>
        <taxon>Tracheophyta</taxon>
        <taxon>Spermatophyta</taxon>
        <taxon>Magnoliopsida</taxon>
        <taxon>eudicotyledons</taxon>
        <taxon>Gunneridae</taxon>
        <taxon>Pentapetalae</taxon>
        <taxon>asterids</taxon>
        <taxon>lamiids</taxon>
        <taxon>Lamiales</taxon>
        <taxon>Oleaceae</taxon>
        <taxon>Oleeae</taxon>
        <taxon>Olea</taxon>
    </lineage>
</organism>